<gene>
    <name evidence="3" type="ORF">FVE85_3838</name>
</gene>
<proteinExistence type="predicted"/>
<evidence type="ECO:0000256" key="1">
    <source>
        <dbReference type="SAM" id="MobiDB-lite"/>
    </source>
</evidence>
<feature type="transmembrane region" description="Helical" evidence="2">
    <location>
        <begin position="523"/>
        <end position="542"/>
    </location>
</feature>
<dbReference type="Proteomes" id="UP000324585">
    <property type="component" value="Unassembled WGS sequence"/>
</dbReference>
<dbReference type="AlphaFoldDB" id="A0A5J4YGV7"/>
<feature type="transmembrane region" description="Helical" evidence="2">
    <location>
        <begin position="416"/>
        <end position="435"/>
    </location>
</feature>
<name>A0A5J4YGV7_PORPP</name>
<protein>
    <submittedName>
        <fullName evidence="3">Uncharacterized protein</fullName>
    </submittedName>
</protein>
<feature type="region of interest" description="Disordered" evidence="1">
    <location>
        <begin position="123"/>
        <end position="153"/>
    </location>
</feature>
<evidence type="ECO:0000313" key="4">
    <source>
        <dbReference type="Proteomes" id="UP000324585"/>
    </source>
</evidence>
<feature type="compositionally biased region" description="Low complexity" evidence="1">
    <location>
        <begin position="838"/>
        <end position="852"/>
    </location>
</feature>
<feature type="transmembrane region" description="Helical" evidence="2">
    <location>
        <begin position="497"/>
        <end position="517"/>
    </location>
</feature>
<accession>A0A5J4YGV7</accession>
<reference evidence="4" key="1">
    <citation type="journal article" date="2019" name="Nat. Commun.">
        <title>Expansion of phycobilisome linker gene families in mesophilic red algae.</title>
        <authorList>
            <person name="Lee J."/>
            <person name="Kim D."/>
            <person name="Bhattacharya D."/>
            <person name="Yoon H.S."/>
        </authorList>
    </citation>
    <scope>NUCLEOTIDE SEQUENCE [LARGE SCALE GENOMIC DNA]</scope>
    <source>
        <strain evidence="4">CCMP 1328</strain>
    </source>
</reference>
<keyword evidence="2" id="KW-0472">Membrane</keyword>
<feature type="compositionally biased region" description="Polar residues" evidence="1">
    <location>
        <begin position="853"/>
        <end position="866"/>
    </location>
</feature>
<evidence type="ECO:0000313" key="3">
    <source>
        <dbReference type="EMBL" id="KAA8490689.1"/>
    </source>
</evidence>
<sequence length="866" mass="97443">MFPGSFSGHQARGEDGEHVKLELARYGTSDGDDGSISSESSLDMEPGNDDDNLDEYRCAAASAQPHHVFARFFRRKGNVCNCPKYEKYLERRDLVRRAESTNRRRLAFEESAVQCLDDEQCRDVAPAGSGHSQTSAADGPESRGSQLRSHRTRSKRSPLKFLFLSETPELTRRMFRFLSIVKRIMSLIDKVGVGCAEDLNPESLANGFTVRPPRAVLKAHEKEIFELELAIADYREKDVIKFYPLPGGIHGGMKRSDYKLAMDHELEPRAKVLNVFDVENDKSLLTFVPQTDQTKRKVSGTMTNLIGSGKAFRSHYGNSRIIRLDNALFKALAPFLISGELNEITLQMLKALWHAWKNESLALVLDYVDPDDKEVQELASQISEKNKPSNIDGMLRDFMWPFRTYNPAAIAAAEKAGFPLLIALILSTMLVIVSLRPVFRNVPTHDRDEYTYRIRVWDSVVLLDTSYTDSIKIEPFRSRSTVVHNDKLYAADWLTRSVAMGMWTFAITVSVLTTIFGNSDWTTHLLNVVTLFTAILILITLLEESLGIRTLSAGLLYGQIRITNMSNFVTCFHGKGIKQFWSITDRGRDLADEHSIVREFPSGQIMTGPIFVEAELADCGWIRFDNYVFDVINLTIIQYVEGEVNNRISYKRTHRPGLVLNQFRSFVRNRDFRRHGSHRGGPPVALVYQAMRGQDGQPTGSAQCVQAVRAGRARSVPNPPALLNVTNGIWARRVRSVIDLVPKRVLRPNSNRFRCTASGSRHDAGTLITATTQNVFLPDPTCLGALAERLSASGCQSAERLFRASELSISTDFRKTQRCHWSTMRTHAYASASHRQYPLPRGPLRARLPTARSSVRATQTRPVSPQ</sequence>
<evidence type="ECO:0000256" key="2">
    <source>
        <dbReference type="SAM" id="Phobius"/>
    </source>
</evidence>
<keyword evidence="2" id="KW-1133">Transmembrane helix</keyword>
<feature type="region of interest" description="Disordered" evidence="1">
    <location>
        <begin position="26"/>
        <end position="50"/>
    </location>
</feature>
<keyword evidence="4" id="KW-1185">Reference proteome</keyword>
<organism evidence="3 4">
    <name type="scientific">Porphyridium purpureum</name>
    <name type="common">Red alga</name>
    <name type="synonym">Porphyridium cruentum</name>
    <dbReference type="NCBI Taxonomy" id="35688"/>
    <lineage>
        <taxon>Eukaryota</taxon>
        <taxon>Rhodophyta</taxon>
        <taxon>Bangiophyceae</taxon>
        <taxon>Porphyridiales</taxon>
        <taxon>Porphyridiaceae</taxon>
        <taxon>Porphyridium</taxon>
    </lineage>
</organism>
<keyword evidence="2" id="KW-0812">Transmembrane</keyword>
<dbReference type="EMBL" id="VRMN01000020">
    <property type="protein sequence ID" value="KAA8490689.1"/>
    <property type="molecule type" value="Genomic_DNA"/>
</dbReference>
<comment type="caution">
    <text evidence="3">The sequence shown here is derived from an EMBL/GenBank/DDBJ whole genome shotgun (WGS) entry which is preliminary data.</text>
</comment>
<feature type="region of interest" description="Disordered" evidence="1">
    <location>
        <begin position="830"/>
        <end position="866"/>
    </location>
</feature>